<feature type="domain" description="Amine oxidase" evidence="2">
    <location>
        <begin position="11"/>
        <end position="257"/>
    </location>
</feature>
<evidence type="ECO:0000313" key="3">
    <source>
        <dbReference type="EMBL" id="GGJ24421.1"/>
    </source>
</evidence>
<dbReference type="PANTHER" id="PTHR43734:SF7">
    <property type="entry name" value="4,4'-DIAPONEUROSPORENE OXYGENASE"/>
    <property type="match status" value="1"/>
</dbReference>
<evidence type="ECO:0000256" key="1">
    <source>
        <dbReference type="ARBA" id="ARBA00023002"/>
    </source>
</evidence>
<dbReference type="Gene3D" id="3.50.50.60">
    <property type="entry name" value="FAD/NAD(P)-binding domain"/>
    <property type="match status" value="1"/>
</dbReference>
<protein>
    <submittedName>
        <fullName evidence="3">Dehydrogenase</fullName>
    </submittedName>
</protein>
<gene>
    <name evidence="3" type="ORF">GCM10008938_08180</name>
</gene>
<dbReference type="PANTHER" id="PTHR43734">
    <property type="entry name" value="PHYTOENE DESATURASE"/>
    <property type="match status" value="1"/>
</dbReference>
<accession>A0ABQ2CVT1</accession>
<proteinExistence type="predicted"/>
<dbReference type="Pfam" id="PF01593">
    <property type="entry name" value="Amino_oxidase"/>
    <property type="match status" value="1"/>
</dbReference>
<dbReference type="Proteomes" id="UP000632222">
    <property type="component" value="Unassembled WGS sequence"/>
</dbReference>
<evidence type="ECO:0000259" key="2">
    <source>
        <dbReference type="Pfam" id="PF01593"/>
    </source>
</evidence>
<dbReference type="EMBL" id="BMOD01000002">
    <property type="protein sequence ID" value="GGJ24421.1"/>
    <property type="molecule type" value="Genomic_DNA"/>
</dbReference>
<dbReference type="SUPFAM" id="SSF51905">
    <property type="entry name" value="FAD/NAD(P)-binding domain"/>
    <property type="match status" value="1"/>
</dbReference>
<keyword evidence="4" id="KW-1185">Reference proteome</keyword>
<sequence length="448" mass="49246">MGELLVLGGGFAGLASALLAASRGHQVTLFEAETCGGKSAQIEVAGQRIDTGPAVWSFPAVWNEVFLQAGLSEWADVPHHKLDSLGTHHGKRVLDLLPTPADAGWQRYAERASRLTDTIEKLLYTPPRILNPEFQRLSARLFAELGHHLTARSYLQSLNLPPQLEESLAVYALNTGAAPEEASALHALVPYAMLQDLRVPVGGIHELVLRLRAACLHLGVKILEHTPILKVQKNRIDTTAGAFLGTVVSTLDFERLRVLMGEAVQKPARLSCSGVVLYAVLKEELDLPFHSVLLPESTTQLAQDMQNLRQSASPMVFVNHYRPHHIYPRNTLPVLTVGLTAPPDAQLYDLDHPWLKAQLNRVENVLQVSLQDKIQDVALLDPWQLSRWGAWGGAIYGKLNPWYRSGPFHFPGYRYRGIWLAGTGVHPGGGIPATLGGALILHQLMNHI</sequence>
<reference evidence="4" key="1">
    <citation type="journal article" date="2019" name="Int. J. Syst. Evol. Microbiol.">
        <title>The Global Catalogue of Microorganisms (GCM) 10K type strain sequencing project: providing services to taxonomists for standard genome sequencing and annotation.</title>
        <authorList>
            <consortium name="The Broad Institute Genomics Platform"/>
            <consortium name="The Broad Institute Genome Sequencing Center for Infectious Disease"/>
            <person name="Wu L."/>
            <person name="Ma J."/>
        </authorList>
    </citation>
    <scope>NUCLEOTIDE SEQUENCE [LARGE SCALE GENOMIC DNA]</scope>
    <source>
        <strain evidence="4">JCM 14370</strain>
    </source>
</reference>
<keyword evidence="1" id="KW-0560">Oxidoreductase</keyword>
<name>A0ABQ2CVT1_9DEIO</name>
<evidence type="ECO:0000313" key="4">
    <source>
        <dbReference type="Proteomes" id="UP000632222"/>
    </source>
</evidence>
<organism evidence="3 4">
    <name type="scientific">Deinococcus roseus</name>
    <dbReference type="NCBI Taxonomy" id="392414"/>
    <lineage>
        <taxon>Bacteria</taxon>
        <taxon>Thermotogati</taxon>
        <taxon>Deinococcota</taxon>
        <taxon>Deinococci</taxon>
        <taxon>Deinococcales</taxon>
        <taxon>Deinococcaceae</taxon>
        <taxon>Deinococcus</taxon>
    </lineage>
</organism>
<dbReference type="InterPro" id="IPR036188">
    <property type="entry name" value="FAD/NAD-bd_sf"/>
</dbReference>
<comment type="caution">
    <text evidence="3">The sequence shown here is derived from an EMBL/GenBank/DDBJ whole genome shotgun (WGS) entry which is preliminary data.</text>
</comment>
<dbReference type="RefSeq" id="WP_189000265.1">
    <property type="nucleotide sequence ID" value="NZ_BMOD01000002.1"/>
</dbReference>
<dbReference type="InterPro" id="IPR002937">
    <property type="entry name" value="Amino_oxidase"/>
</dbReference>